<name>A0A8B9L8F7_ASTMX</name>
<dbReference type="Ensembl" id="ENSAMXT00005050699.1">
    <property type="protein sequence ID" value="ENSAMXP00005046678.1"/>
    <property type="gene ID" value="ENSAMXG00005021485.1"/>
</dbReference>
<dbReference type="GO" id="GO:0036297">
    <property type="term" value="P:interstrand cross-link repair"/>
    <property type="evidence" value="ECO:0007669"/>
    <property type="project" value="TreeGrafter"/>
</dbReference>
<feature type="region of interest" description="Disordered" evidence="1">
    <location>
        <begin position="1"/>
        <end position="70"/>
    </location>
</feature>
<dbReference type="GO" id="GO:0003697">
    <property type="term" value="F:single-stranded DNA binding"/>
    <property type="evidence" value="ECO:0007669"/>
    <property type="project" value="TreeGrafter"/>
</dbReference>
<dbReference type="GO" id="GO:0000724">
    <property type="term" value="P:double-strand break repair via homologous recombination"/>
    <property type="evidence" value="ECO:0007669"/>
    <property type="project" value="TreeGrafter"/>
</dbReference>
<feature type="compositionally biased region" description="Acidic residues" evidence="1">
    <location>
        <begin position="152"/>
        <end position="169"/>
    </location>
</feature>
<evidence type="ECO:0000259" key="2">
    <source>
        <dbReference type="Pfam" id="PF15696"/>
    </source>
</evidence>
<proteinExistence type="predicted"/>
<dbReference type="GeneID" id="125799127"/>
<evidence type="ECO:0000313" key="4">
    <source>
        <dbReference type="Proteomes" id="UP000694621"/>
    </source>
</evidence>
<accession>A0A8B9L8F7</accession>
<feature type="compositionally biased region" description="Basic and acidic residues" evidence="1">
    <location>
        <begin position="39"/>
        <end position="56"/>
    </location>
</feature>
<dbReference type="PANTHER" id="PTHR15361">
    <property type="entry name" value="RAD51/NUKS-INTERACTING PROTEIN"/>
    <property type="match status" value="1"/>
</dbReference>
<feature type="region of interest" description="Disordered" evidence="1">
    <location>
        <begin position="148"/>
        <end position="274"/>
    </location>
</feature>
<protein>
    <submittedName>
        <fullName evidence="3">RAD51 associated protein 1</fullName>
    </submittedName>
</protein>
<gene>
    <name evidence="3" type="primary">rad51ap1</name>
</gene>
<dbReference type="CTD" id="10635"/>
<dbReference type="InterPro" id="IPR052003">
    <property type="entry name" value="HR_DNA-Binding_Protein"/>
</dbReference>
<reference evidence="3" key="1">
    <citation type="submission" date="2025-08" db="UniProtKB">
        <authorList>
            <consortium name="Ensembl"/>
        </authorList>
    </citation>
    <scope>IDENTIFICATION</scope>
</reference>
<evidence type="ECO:0000313" key="3">
    <source>
        <dbReference type="Ensembl" id="ENSAMXP00005046678.1"/>
    </source>
</evidence>
<dbReference type="Proteomes" id="UP000694621">
    <property type="component" value="Unplaced"/>
</dbReference>
<evidence type="ECO:0000256" key="1">
    <source>
        <dbReference type="SAM" id="MobiDB-lite"/>
    </source>
</evidence>
<dbReference type="RefSeq" id="XP_049331084.1">
    <property type="nucleotide sequence ID" value="XM_049475127.1"/>
</dbReference>
<feature type="domain" description="RAD51 interacting motif" evidence="2">
    <location>
        <begin position="265"/>
        <end position="294"/>
    </location>
</feature>
<dbReference type="Pfam" id="PF15696">
    <property type="entry name" value="RAD51_interact"/>
    <property type="match status" value="1"/>
</dbReference>
<dbReference type="KEGG" id="amex:125799127"/>
<sequence>MSRPSRCRKTVNYSDFMDDDADEDFATVRAPPSKKHRASVRELHHETNMEASHPVKETGGVTSEESRKRVSVDEKLYKRDLEAALSLSLLQSTETVEPLNHIPVEEDRPPVLTHCDVASSVYPPQDVPPVLSNCSVDVSHLDLNAVRSCTDSESDADFSDPDEESEDEEYTVKKKVEKKKSSNKEKKTMPNIVTKKSTPKLPKGKPQSTVRKKVLSHSPGVAQSVLKKTPITPPTSKPVLCSSPPSAGRLPKWNPPGIVGRSPNSPSVQAKSPGLGLRIGLSRLARIKPLHPNAAAH</sequence>
<dbReference type="PANTHER" id="PTHR15361:SF4">
    <property type="entry name" value="RAD51-ASSOCIATED PROTEIN 1"/>
    <property type="match status" value="1"/>
</dbReference>
<dbReference type="AlphaFoldDB" id="A0A8B9L8F7"/>
<organism evidence="3 4">
    <name type="scientific">Astyanax mexicanus</name>
    <name type="common">Blind cave fish</name>
    <name type="synonym">Astyanax fasciatus mexicanus</name>
    <dbReference type="NCBI Taxonomy" id="7994"/>
    <lineage>
        <taxon>Eukaryota</taxon>
        <taxon>Metazoa</taxon>
        <taxon>Chordata</taxon>
        <taxon>Craniata</taxon>
        <taxon>Vertebrata</taxon>
        <taxon>Euteleostomi</taxon>
        <taxon>Actinopterygii</taxon>
        <taxon>Neopterygii</taxon>
        <taxon>Teleostei</taxon>
        <taxon>Ostariophysi</taxon>
        <taxon>Characiformes</taxon>
        <taxon>Characoidei</taxon>
        <taxon>Acestrorhamphidae</taxon>
        <taxon>Acestrorhamphinae</taxon>
        <taxon>Astyanax</taxon>
    </lineage>
</organism>
<dbReference type="GO" id="GO:0003690">
    <property type="term" value="F:double-stranded DNA binding"/>
    <property type="evidence" value="ECO:0007669"/>
    <property type="project" value="TreeGrafter"/>
</dbReference>
<dbReference type="InterPro" id="IPR031419">
    <property type="entry name" value="RAD51_interact"/>
</dbReference>
<feature type="compositionally biased region" description="Basic and acidic residues" evidence="1">
    <location>
        <begin position="170"/>
        <end position="188"/>
    </location>
</feature>
<feature type="compositionally biased region" description="Acidic residues" evidence="1">
    <location>
        <begin position="16"/>
        <end position="25"/>
    </location>
</feature>